<feature type="chain" id="PRO_5043934420" description="Ricin B lectin domain-containing protein" evidence="2">
    <location>
        <begin position="18"/>
        <end position="594"/>
    </location>
</feature>
<keyword evidence="4" id="KW-1185">Reference proteome</keyword>
<comment type="caution">
    <text evidence="3">The sequence shown here is derived from an EMBL/GenBank/DDBJ whole genome shotgun (WGS) entry which is preliminary data.</text>
</comment>
<dbReference type="SUPFAM" id="SSF50370">
    <property type="entry name" value="Ricin B-like lectins"/>
    <property type="match status" value="2"/>
</dbReference>
<dbReference type="PROSITE" id="PS50231">
    <property type="entry name" value="RICIN_B_LECTIN"/>
    <property type="match status" value="2"/>
</dbReference>
<feature type="compositionally biased region" description="Polar residues" evidence="1">
    <location>
        <begin position="294"/>
        <end position="307"/>
    </location>
</feature>
<proteinExistence type="predicted"/>
<keyword evidence="2" id="KW-0732">Signal</keyword>
<feature type="compositionally biased region" description="Polar residues" evidence="1">
    <location>
        <begin position="395"/>
        <end position="409"/>
    </location>
</feature>
<feature type="compositionally biased region" description="Low complexity" evidence="1">
    <location>
        <begin position="380"/>
        <end position="394"/>
    </location>
</feature>
<name>A0AAW0RZP1_9HYPO</name>
<organism evidence="3 4">
    <name type="scientific">Beauveria asiatica</name>
    <dbReference type="NCBI Taxonomy" id="1069075"/>
    <lineage>
        <taxon>Eukaryota</taxon>
        <taxon>Fungi</taxon>
        <taxon>Dikarya</taxon>
        <taxon>Ascomycota</taxon>
        <taxon>Pezizomycotina</taxon>
        <taxon>Sordariomycetes</taxon>
        <taxon>Hypocreomycetidae</taxon>
        <taxon>Hypocreales</taxon>
        <taxon>Cordycipitaceae</taxon>
        <taxon>Beauveria</taxon>
    </lineage>
</organism>
<protein>
    <recommendedName>
        <fullName evidence="5">Ricin B lectin domain-containing protein</fullName>
    </recommendedName>
</protein>
<dbReference type="Gene3D" id="2.80.10.50">
    <property type="match status" value="1"/>
</dbReference>
<feature type="compositionally biased region" description="Polar residues" evidence="1">
    <location>
        <begin position="230"/>
        <end position="242"/>
    </location>
</feature>
<feature type="signal peptide" evidence="2">
    <location>
        <begin position="1"/>
        <end position="17"/>
    </location>
</feature>
<feature type="compositionally biased region" description="Polar residues" evidence="1">
    <location>
        <begin position="314"/>
        <end position="346"/>
    </location>
</feature>
<accession>A0AAW0RZP1</accession>
<evidence type="ECO:0000313" key="3">
    <source>
        <dbReference type="EMBL" id="KAK8147637.1"/>
    </source>
</evidence>
<feature type="region of interest" description="Disordered" evidence="1">
    <location>
        <begin position="193"/>
        <end position="256"/>
    </location>
</feature>
<feature type="compositionally biased region" description="Polar residues" evidence="1">
    <location>
        <begin position="203"/>
        <end position="212"/>
    </location>
</feature>
<sequence length="594" mass="61163">MLHASAIYTNLFAAVLAAGNPLLPRAVDKLNHVAFNEAQQRDDAATRALANVQIKTADDRCLFVDVLSGDSRANLTPLQIADCSSASAGQGFDVVTKGKHNDKQGQALVVSTLTQACLSFDPRRPSDSQVHMFSCGGRADGGGDVSDSQLFAFNGTEGTIALTPQNSPDQCLVAAVDKVVIAVCDDKDDKQKFTFGGDAGKSSDGNISQSRQPTPSSTVVSETPSAGVEPSSTTKLSKSLDISTPLPLRPPARCSFNVSTTTSTITVTTSPTQTAVSGKKDGKISNIADCNGGSKKNGTSTNTDGSKNNGGGTNTVASSNNISGINSTVGCNGGSKNNGASTNTDGSKNRDGSSKNVGSNIVSGSNSTVGCNGNKGSVPASNSNSRNATATTTRLPNGQHTANPTTQVPVSRAGGNLNPTAAAAANQFDTTADRALESINLRAPDGRCLSLDPTAGDFRQNLIPVGLATCSEDSGQKFDVVTRGKHNDGKDGKALLVSVLTNGCLNFDNRRQQGDTVTIFSCGEGETATSQLFPFDASKNTTMVLQPSSDGGKFCLVAGKDRLDSASCDDQKDQVFELVQVLQSTAAKLAAAKC</sequence>
<dbReference type="AlphaFoldDB" id="A0AAW0RZP1"/>
<gene>
    <name evidence="3" type="ORF">G3M48_001250</name>
</gene>
<dbReference type="InterPro" id="IPR035992">
    <property type="entry name" value="Ricin_B-like_lectins"/>
</dbReference>
<reference evidence="3 4" key="1">
    <citation type="submission" date="2020-02" db="EMBL/GenBank/DDBJ databases">
        <title>Comparative genomics of the hypocrealean fungal genus Beauvera.</title>
        <authorList>
            <person name="Showalter D.N."/>
            <person name="Bushley K.E."/>
            <person name="Rehner S.A."/>
        </authorList>
    </citation>
    <scope>NUCLEOTIDE SEQUENCE [LARGE SCALE GENOMIC DNA]</scope>
    <source>
        <strain evidence="3 4">ARSEF4384</strain>
    </source>
</reference>
<feature type="region of interest" description="Disordered" evidence="1">
    <location>
        <begin position="270"/>
        <end position="418"/>
    </location>
</feature>
<feature type="compositionally biased region" description="Low complexity" evidence="1">
    <location>
        <begin position="354"/>
        <end position="370"/>
    </location>
</feature>
<evidence type="ECO:0000256" key="2">
    <source>
        <dbReference type="SAM" id="SignalP"/>
    </source>
</evidence>
<feature type="compositionally biased region" description="Low complexity" evidence="1">
    <location>
        <begin position="213"/>
        <end position="225"/>
    </location>
</feature>
<evidence type="ECO:0000256" key="1">
    <source>
        <dbReference type="SAM" id="MobiDB-lite"/>
    </source>
</evidence>
<dbReference type="Proteomes" id="UP001397290">
    <property type="component" value="Unassembled WGS sequence"/>
</dbReference>
<evidence type="ECO:0000313" key="4">
    <source>
        <dbReference type="Proteomes" id="UP001397290"/>
    </source>
</evidence>
<evidence type="ECO:0008006" key="5">
    <source>
        <dbReference type="Google" id="ProtNLM"/>
    </source>
</evidence>
<dbReference type="EMBL" id="JAAHCF010000134">
    <property type="protein sequence ID" value="KAK8147637.1"/>
    <property type="molecule type" value="Genomic_DNA"/>
</dbReference>